<sequence length="120" mass="13845">MSFFNQGSSLAPFLLNPTASLLLRVLESVAWWISTHLAFRKDSWAFELYKKLPTFGLLCPHLCLTEQQPHFCKPAGLAIKNASMLCEASRNEELADRWRAIPEELRLKIREELIKMFGHE</sequence>
<dbReference type="Proteomes" id="UP000886653">
    <property type="component" value="Unassembled WGS sequence"/>
</dbReference>
<dbReference type="EMBL" id="MU167289">
    <property type="protein sequence ID" value="KAG0144770.1"/>
    <property type="molecule type" value="Genomic_DNA"/>
</dbReference>
<evidence type="ECO:0000313" key="2">
    <source>
        <dbReference type="Proteomes" id="UP000886653"/>
    </source>
</evidence>
<dbReference type="AlphaFoldDB" id="A0A9P6NJM1"/>
<protein>
    <submittedName>
        <fullName evidence="1">Uncharacterized protein</fullName>
    </submittedName>
</protein>
<proteinExistence type="predicted"/>
<evidence type="ECO:0000313" key="1">
    <source>
        <dbReference type="EMBL" id="KAG0144770.1"/>
    </source>
</evidence>
<gene>
    <name evidence="1" type="ORF">CROQUDRAFT_94694</name>
</gene>
<comment type="caution">
    <text evidence="1">The sequence shown here is derived from an EMBL/GenBank/DDBJ whole genome shotgun (WGS) entry which is preliminary data.</text>
</comment>
<organism evidence="1 2">
    <name type="scientific">Cronartium quercuum f. sp. fusiforme G11</name>
    <dbReference type="NCBI Taxonomy" id="708437"/>
    <lineage>
        <taxon>Eukaryota</taxon>
        <taxon>Fungi</taxon>
        <taxon>Dikarya</taxon>
        <taxon>Basidiomycota</taxon>
        <taxon>Pucciniomycotina</taxon>
        <taxon>Pucciniomycetes</taxon>
        <taxon>Pucciniales</taxon>
        <taxon>Coleosporiaceae</taxon>
        <taxon>Cronartium</taxon>
    </lineage>
</organism>
<keyword evidence="2" id="KW-1185">Reference proteome</keyword>
<name>A0A9P6NJM1_9BASI</name>
<reference evidence="1" key="1">
    <citation type="submission" date="2013-11" db="EMBL/GenBank/DDBJ databases">
        <title>Genome sequence of the fusiform rust pathogen reveals effectors for host alternation and coevolution with pine.</title>
        <authorList>
            <consortium name="DOE Joint Genome Institute"/>
            <person name="Smith K."/>
            <person name="Pendleton A."/>
            <person name="Kubisiak T."/>
            <person name="Anderson C."/>
            <person name="Salamov A."/>
            <person name="Aerts A."/>
            <person name="Riley R."/>
            <person name="Clum A."/>
            <person name="Lindquist E."/>
            <person name="Ence D."/>
            <person name="Campbell M."/>
            <person name="Kronenberg Z."/>
            <person name="Feau N."/>
            <person name="Dhillon B."/>
            <person name="Hamelin R."/>
            <person name="Burleigh J."/>
            <person name="Smith J."/>
            <person name="Yandell M."/>
            <person name="Nelson C."/>
            <person name="Grigoriev I."/>
            <person name="Davis J."/>
        </authorList>
    </citation>
    <scope>NUCLEOTIDE SEQUENCE</scope>
    <source>
        <strain evidence="1">G11</strain>
    </source>
</reference>
<accession>A0A9P6NJM1</accession>